<evidence type="ECO:0000313" key="1">
    <source>
        <dbReference type="EMBL" id="KAH7687612.1"/>
    </source>
</evidence>
<proteinExistence type="predicted"/>
<keyword evidence="2" id="KW-1185">Reference proteome</keyword>
<organism evidence="1 2">
    <name type="scientific">Dioscorea alata</name>
    <name type="common">Purple yam</name>
    <dbReference type="NCBI Taxonomy" id="55571"/>
    <lineage>
        <taxon>Eukaryota</taxon>
        <taxon>Viridiplantae</taxon>
        <taxon>Streptophyta</taxon>
        <taxon>Embryophyta</taxon>
        <taxon>Tracheophyta</taxon>
        <taxon>Spermatophyta</taxon>
        <taxon>Magnoliopsida</taxon>
        <taxon>Liliopsida</taxon>
        <taxon>Dioscoreales</taxon>
        <taxon>Dioscoreaceae</taxon>
        <taxon>Dioscorea</taxon>
    </lineage>
</organism>
<comment type="caution">
    <text evidence="1">The sequence shown here is derived from an EMBL/GenBank/DDBJ whole genome shotgun (WGS) entry which is preliminary data.</text>
</comment>
<dbReference type="Proteomes" id="UP000827976">
    <property type="component" value="Chromosome 4"/>
</dbReference>
<name>A0ACB7WIL7_DIOAL</name>
<reference evidence="2" key="1">
    <citation type="journal article" date="2022" name="Nat. Commun.">
        <title>Chromosome evolution and the genetic basis of agronomically important traits in greater yam.</title>
        <authorList>
            <person name="Bredeson J.V."/>
            <person name="Lyons J.B."/>
            <person name="Oniyinde I.O."/>
            <person name="Okereke N.R."/>
            <person name="Kolade O."/>
            <person name="Nnabue I."/>
            <person name="Nwadili C.O."/>
            <person name="Hribova E."/>
            <person name="Parker M."/>
            <person name="Nwogha J."/>
            <person name="Shu S."/>
            <person name="Carlson J."/>
            <person name="Kariba R."/>
            <person name="Muthemba S."/>
            <person name="Knop K."/>
            <person name="Barton G.J."/>
            <person name="Sherwood A.V."/>
            <person name="Lopez-Montes A."/>
            <person name="Asiedu R."/>
            <person name="Jamnadass R."/>
            <person name="Muchugi A."/>
            <person name="Goodstein D."/>
            <person name="Egesi C.N."/>
            <person name="Featherston J."/>
            <person name="Asfaw A."/>
            <person name="Simpson G.G."/>
            <person name="Dolezel J."/>
            <person name="Hendre P.S."/>
            <person name="Van Deynze A."/>
            <person name="Kumar P.L."/>
            <person name="Obidiegwu J.E."/>
            <person name="Bhattacharjee R."/>
            <person name="Rokhsar D.S."/>
        </authorList>
    </citation>
    <scope>NUCLEOTIDE SEQUENCE [LARGE SCALE GENOMIC DNA]</scope>
    <source>
        <strain evidence="2">cv. TDa95/00328</strain>
    </source>
</reference>
<sequence>MMVNSFAHTICTKPVGHYTRQDFTDNGSMASDTGKHLHRENDFIDLGRRGTILSTTLASHAVLKLYFHVS</sequence>
<accession>A0ACB7WIL7</accession>
<protein>
    <submittedName>
        <fullName evidence="1">Uncharacterized protein</fullName>
    </submittedName>
</protein>
<dbReference type="EMBL" id="CM037014">
    <property type="protein sequence ID" value="KAH7687612.1"/>
    <property type="molecule type" value="Genomic_DNA"/>
</dbReference>
<gene>
    <name evidence="1" type="ORF">IHE45_04G177300</name>
</gene>
<evidence type="ECO:0000313" key="2">
    <source>
        <dbReference type="Proteomes" id="UP000827976"/>
    </source>
</evidence>